<accession>A0A820N9Y1</accession>
<proteinExistence type="predicted"/>
<evidence type="ECO:0000313" key="2">
    <source>
        <dbReference type="Proteomes" id="UP000663868"/>
    </source>
</evidence>
<reference evidence="1" key="1">
    <citation type="submission" date="2021-02" db="EMBL/GenBank/DDBJ databases">
        <authorList>
            <person name="Nowell W R."/>
        </authorList>
    </citation>
    <scope>NUCLEOTIDE SEQUENCE</scope>
</reference>
<organism evidence="1 2">
    <name type="scientific">Adineta steineri</name>
    <dbReference type="NCBI Taxonomy" id="433720"/>
    <lineage>
        <taxon>Eukaryota</taxon>
        <taxon>Metazoa</taxon>
        <taxon>Spiralia</taxon>
        <taxon>Gnathifera</taxon>
        <taxon>Rotifera</taxon>
        <taxon>Eurotatoria</taxon>
        <taxon>Bdelloidea</taxon>
        <taxon>Adinetida</taxon>
        <taxon>Adinetidae</taxon>
        <taxon>Adineta</taxon>
    </lineage>
</organism>
<protein>
    <submittedName>
        <fullName evidence="1">Uncharacterized protein</fullName>
    </submittedName>
</protein>
<dbReference type="Proteomes" id="UP000663868">
    <property type="component" value="Unassembled WGS sequence"/>
</dbReference>
<dbReference type="EMBL" id="CAJOBB010022530">
    <property type="protein sequence ID" value="CAF4385546.1"/>
    <property type="molecule type" value="Genomic_DNA"/>
</dbReference>
<gene>
    <name evidence="1" type="ORF">KXQ929_LOCUS50159</name>
</gene>
<sequence length="70" mass="8249">SRSKILEKNFQIYIITSDNGLHGIELWNIRQSIDKPSFKLSTQCDIIDICLTQDYLCLLADNQIRLYKWT</sequence>
<dbReference type="AlphaFoldDB" id="A0A820N9Y1"/>
<evidence type="ECO:0000313" key="1">
    <source>
        <dbReference type="EMBL" id="CAF4385546.1"/>
    </source>
</evidence>
<name>A0A820N9Y1_9BILA</name>
<feature type="non-terminal residue" evidence="1">
    <location>
        <position position="1"/>
    </location>
</feature>
<comment type="caution">
    <text evidence="1">The sequence shown here is derived from an EMBL/GenBank/DDBJ whole genome shotgun (WGS) entry which is preliminary data.</text>
</comment>